<evidence type="ECO:0000256" key="2">
    <source>
        <dbReference type="ARBA" id="ARBA00004604"/>
    </source>
</evidence>
<dbReference type="SUPFAM" id="SSF55666">
    <property type="entry name" value="Ribonuclease PH domain 2-like"/>
    <property type="match status" value="1"/>
</dbReference>
<dbReference type="GO" id="GO:0071035">
    <property type="term" value="P:nuclear polyadenylation-dependent rRNA catabolic process"/>
    <property type="evidence" value="ECO:0007669"/>
    <property type="project" value="Ensembl"/>
</dbReference>
<evidence type="ECO:0000259" key="14">
    <source>
        <dbReference type="Pfam" id="PF03725"/>
    </source>
</evidence>
<evidence type="ECO:0000256" key="12">
    <source>
        <dbReference type="SAM" id="MobiDB-lite"/>
    </source>
</evidence>
<dbReference type="Pfam" id="PF03725">
    <property type="entry name" value="RNase_PH_C"/>
    <property type="match status" value="1"/>
</dbReference>
<gene>
    <name evidence="16" type="primary">EXOSC9</name>
</gene>
<dbReference type="FunFam" id="3.30.230.70:FF:000005">
    <property type="entry name" value="Exosome complex component RRP45"/>
    <property type="match status" value="1"/>
</dbReference>
<dbReference type="Pfam" id="PF01138">
    <property type="entry name" value="RNase_PH"/>
    <property type="match status" value="1"/>
</dbReference>
<evidence type="ECO:0000256" key="7">
    <source>
        <dbReference type="ARBA" id="ARBA00022835"/>
    </source>
</evidence>
<evidence type="ECO:0000259" key="13">
    <source>
        <dbReference type="Pfam" id="PF01138"/>
    </source>
</evidence>
<feature type="compositionally biased region" description="Basic residues" evidence="12">
    <location>
        <begin position="426"/>
        <end position="440"/>
    </location>
</feature>
<dbReference type="STRING" id="1868482.ENSTSYP00000002448"/>
<keyword evidence="5" id="KW-0963">Cytoplasm</keyword>
<dbReference type="GO" id="GO:0000467">
    <property type="term" value="P:exonucleolytic trimming to generate mature 3'-end of 5.8S rRNA from tricistronic rRNA transcript (SSU-rRNA, 5.8S rRNA, LSU-rRNA)"/>
    <property type="evidence" value="ECO:0007669"/>
    <property type="project" value="TreeGrafter"/>
</dbReference>
<keyword evidence="15" id="KW-1185">Reference proteome</keyword>
<evidence type="ECO:0000313" key="15">
    <source>
        <dbReference type="Proteomes" id="UP000189704"/>
    </source>
</evidence>
<keyword evidence="6" id="KW-0698">rRNA processing</keyword>
<sequence length="440" mass="49037">MKETPLSNCERRFLLRAIAEKKRLDGRQTYDYRNIKISFGTDYGCCIVELGKTRVLGQVSCELVSPKLNRATEGILFFNLELSQMAAPAFEPGRQSDLLVKLNRLLERCLRNSKCIDTESLCVVAGEKVWQIRVDLHLLNHDGNIIDAASIAAIVALCHFRRPDVSVQGDEVTLYTPEERDPVPLSIHHMPICVSFAFFQQGTYLLVDPNEREEHVMDGLLVIAMNKHREICTIQSSGGIMLLKDQVLRCSKIAGVKVAEITELIQKALENDQKVRKEGGKFGFAESIANQRITAFKMEKAPIDTSDVEEKAEEIIAEAEPPSEVVSKPVLWTPGTAQIGEGVENSWGDLEDSEKEDEDEGGSDEAIILDSIKMDTGVDISDIGSQDAPIVLSDSEEEEMIILEPDKNPKKIRTHTISAKQEKAPSKKPVKKRKKKRAAN</sequence>
<feature type="domain" description="Exoribonuclease phosphorolytic" evidence="13">
    <location>
        <begin position="32"/>
        <end position="163"/>
    </location>
</feature>
<dbReference type="InterPro" id="IPR015847">
    <property type="entry name" value="ExoRNase_PH_dom2"/>
</dbReference>
<name>A0A1U7UMQ0_CARSF</name>
<dbReference type="CTD" id="5393"/>
<keyword evidence="8" id="KW-0694">RNA-binding</keyword>
<comment type="subunit">
    <text evidence="11">Component of the RNA exosome core complex (Exo-9), composed of EXOSC1, EXOSC2, EXOSC3, EXOSC4, EXOSC5, EXOSC6, EXOSC7, EXOSC8 and EXOSC9; within the complex interacts with EXOSC3, EXOSC4, EXOSC5 and DIS3. The catalytically inactive RNA exosome core complex (Exo-9) associates with the catalytic subunit EXOSC10/RRP6. Exo-9 may associate with DIS3 to form the nucleolar exosome complex, or DIS3L to form the cytoplasmic exosome complex. Exo-9 is formed by a hexameric base ring consisting of the heterodimers EXOSC4-EXOSC9, EXOSC5-EXOSC8 and EXOSC6-EXOSC7, and a cap ring consisting of EXOSC1, EXOSC2 and EXOSC3. The RNA exosome complex associates with cofactors C1D/RRP47, MPHOSPH6/MPP6 and MTREX/MTR4. Interacts (via C-terminus region) with SETX (via N-terminus domain); the interaction enhances SETX sumoylation. Interacts with DIS3; the interaction is direct.</text>
</comment>
<dbReference type="InterPro" id="IPR036345">
    <property type="entry name" value="ExoRNase_PH_dom2_sf"/>
</dbReference>
<proteinExistence type="inferred from homology"/>
<dbReference type="GO" id="GO:0035925">
    <property type="term" value="F:mRNA 3'-UTR AU-rich region binding"/>
    <property type="evidence" value="ECO:0007669"/>
    <property type="project" value="Ensembl"/>
</dbReference>
<evidence type="ECO:0000256" key="3">
    <source>
        <dbReference type="ARBA" id="ARBA00006678"/>
    </source>
</evidence>
<feature type="domain" description="Exoribonuclease phosphorolytic" evidence="14">
    <location>
        <begin position="189"/>
        <end position="254"/>
    </location>
</feature>
<dbReference type="GO" id="GO:0005829">
    <property type="term" value="C:cytosol"/>
    <property type="evidence" value="ECO:0007669"/>
    <property type="project" value="Ensembl"/>
</dbReference>
<dbReference type="GO" id="GO:0071028">
    <property type="term" value="P:nuclear mRNA surveillance"/>
    <property type="evidence" value="ECO:0007669"/>
    <property type="project" value="Ensembl"/>
</dbReference>
<dbReference type="GO" id="GO:0000228">
    <property type="term" value="C:nuclear chromosome"/>
    <property type="evidence" value="ECO:0007669"/>
    <property type="project" value="Ensembl"/>
</dbReference>
<feature type="region of interest" description="Disordered" evidence="12">
    <location>
        <begin position="337"/>
        <end position="363"/>
    </location>
</feature>
<dbReference type="AlphaFoldDB" id="A0A1U7UMQ0"/>
<dbReference type="OrthoDB" id="10264038at2759"/>
<evidence type="ECO:0000256" key="5">
    <source>
        <dbReference type="ARBA" id="ARBA00022490"/>
    </source>
</evidence>
<dbReference type="Gene3D" id="3.30.230.70">
    <property type="entry name" value="GHMP Kinase, N-terminal domain"/>
    <property type="match status" value="1"/>
</dbReference>
<keyword evidence="9" id="KW-0539">Nucleus</keyword>
<feature type="region of interest" description="Disordered" evidence="12">
    <location>
        <begin position="405"/>
        <end position="440"/>
    </location>
</feature>
<evidence type="ECO:0000256" key="11">
    <source>
        <dbReference type="ARBA" id="ARBA00065511"/>
    </source>
</evidence>
<dbReference type="PANTHER" id="PTHR11097:SF14">
    <property type="entry name" value="EXOSOME COMPLEX COMPONENT RRP45"/>
    <property type="match status" value="1"/>
</dbReference>
<feature type="compositionally biased region" description="Acidic residues" evidence="12">
    <location>
        <begin position="349"/>
        <end position="363"/>
    </location>
</feature>
<dbReference type="GO" id="GO:0034476">
    <property type="term" value="P:U5 snRNA 3'-end processing"/>
    <property type="evidence" value="ECO:0007669"/>
    <property type="project" value="TreeGrafter"/>
</dbReference>
<evidence type="ECO:0000313" key="16">
    <source>
        <dbReference type="RefSeq" id="XP_008066587.1"/>
    </source>
</evidence>
<evidence type="ECO:0000256" key="10">
    <source>
        <dbReference type="ARBA" id="ARBA00032660"/>
    </source>
</evidence>
<protein>
    <recommendedName>
        <fullName evidence="4">Exosome complex component RRP45</fullName>
    </recommendedName>
    <alternativeName>
        <fullName evidence="10">Exosome component 9</fullName>
    </alternativeName>
</protein>
<comment type="subcellular location">
    <subcellularLocation>
        <location evidence="1">Cytoplasm</location>
    </subcellularLocation>
    <subcellularLocation>
        <location evidence="2">Nucleus</location>
        <location evidence="2">Nucleolus</location>
    </subcellularLocation>
</comment>
<dbReference type="KEGG" id="csyr:103270887"/>
<evidence type="ECO:0000256" key="8">
    <source>
        <dbReference type="ARBA" id="ARBA00022884"/>
    </source>
</evidence>
<dbReference type="InterPro" id="IPR050590">
    <property type="entry name" value="Exosome_comp_Rrp42_subfam"/>
</dbReference>
<dbReference type="GO" id="GO:0000176">
    <property type="term" value="C:nuclear exosome (RNase complex)"/>
    <property type="evidence" value="ECO:0007669"/>
    <property type="project" value="Ensembl"/>
</dbReference>
<dbReference type="GO" id="GO:0005654">
    <property type="term" value="C:nucleoplasm"/>
    <property type="evidence" value="ECO:0007669"/>
    <property type="project" value="Ensembl"/>
</dbReference>
<dbReference type="GO" id="GO:0000177">
    <property type="term" value="C:cytoplasmic exosome (RNase complex)"/>
    <property type="evidence" value="ECO:0007669"/>
    <property type="project" value="TreeGrafter"/>
</dbReference>
<evidence type="ECO:0000256" key="9">
    <source>
        <dbReference type="ARBA" id="ARBA00023242"/>
    </source>
</evidence>
<accession>A0A1U7UMQ0</accession>
<comment type="similarity">
    <text evidence="3">Belongs to the RNase PH family.</text>
</comment>
<dbReference type="GO" id="GO:0030307">
    <property type="term" value="P:positive regulation of cell growth"/>
    <property type="evidence" value="ECO:0007669"/>
    <property type="project" value="Ensembl"/>
</dbReference>
<dbReference type="OMA" id="GPQFENG"/>
<organism evidence="15 16">
    <name type="scientific">Carlito syrichta</name>
    <name type="common">Philippine tarsier</name>
    <name type="synonym">Tarsius syrichta</name>
    <dbReference type="NCBI Taxonomy" id="1868482"/>
    <lineage>
        <taxon>Eukaryota</taxon>
        <taxon>Metazoa</taxon>
        <taxon>Chordata</taxon>
        <taxon>Craniata</taxon>
        <taxon>Vertebrata</taxon>
        <taxon>Euteleostomi</taxon>
        <taxon>Mammalia</taxon>
        <taxon>Eutheria</taxon>
        <taxon>Euarchontoglires</taxon>
        <taxon>Primates</taxon>
        <taxon>Haplorrhini</taxon>
        <taxon>Tarsiiformes</taxon>
        <taxon>Tarsiidae</taxon>
        <taxon>Carlito</taxon>
    </lineage>
</organism>
<dbReference type="RefSeq" id="XP_008066587.1">
    <property type="nucleotide sequence ID" value="XM_008068396.2"/>
</dbReference>
<dbReference type="CDD" id="cd11368">
    <property type="entry name" value="RNase_PH_RRP45"/>
    <property type="match status" value="1"/>
</dbReference>
<evidence type="ECO:0000256" key="4">
    <source>
        <dbReference type="ARBA" id="ARBA00019572"/>
    </source>
</evidence>
<dbReference type="GO" id="GO:0005730">
    <property type="term" value="C:nucleolus"/>
    <property type="evidence" value="ECO:0007669"/>
    <property type="project" value="UniProtKB-SubCell"/>
</dbReference>
<dbReference type="PANTHER" id="PTHR11097">
    <property type="entry name" value="EXOSOME COMPLEX EXONUCLEASE RIBOSOMAL RNA PROCESSING PROTEIN"/>
    <property type="match status" value="1"/>
</dbReference>
<dbReference type="GO" id="GO:0071038">
    <property type="term" value="P:TRAMP-dependent tRNA surveillance pathway"/>
    <property type="evidence" value="ECO:0007669"/>
    <property type="project" value="TreeGrafter"/>
</dbReference>
<dbReference type="GeneID" id="103270887"/>
<dbReference type="GO" id="GO:0034475">
    <property type="term" value="P:U4 snRNA 3'-end processing"/>
    <property type="evidence" value="ECO:0007669"/>
    <property type="project" value="TreeGrafter"/>
</dbReference>
<dbReference type="SUPFAM" id="SSF54211">
    <property type="entry name" value="Ribosomal protein S5 domain 2-like"/>
    <property type="match status" value="1"/>
</dbReference>
<evidence type="ECO:0000256" key="6">
    <source>
        <dbReference type="ARBA" id="ARBA00022552"/>
    </source>
</evidence>
<reference evidence="16" key="1">
    <citation type="submission" date="2025-08" db="UniProtKB">
        <authorList>
            <consortium name="RefSeq"/>
        </authorList>
    </citation>
    <scope>IDENTIFICATION</scope>
</reference>
<dbReference type="GO" id="GO:0034473">
    <property type="term" value="P:U1 snRNA 3'-end processing"/>
    <property type="evidence" value="ECO:0007669"/>
    <property type="project" value="TreeGrafter"/>
</dbReference>
<evidence type="ECO:0000256" key="1">
    <source>
        <dbReference type="ARBA" id="ARBA00004496"/>
    </source>
</evidence>
<dbReference type="InterPro" id="IPR020568">
    <property type="entry name" value="Ribosomal_Su5_D2-typ_SF"/>
</dbReference>
<dbReference type="InterPro" id="IPR027408">
    <property type="entry name" value="PNPase/RNase_PH_dom_sf"/>
</dbReference>
<keyword evidence="7" id="KW-0271">Exosome</keyword>
<dbReference type="GO" id="GO:0016075">
    <property type="term" value="P:rRNA catabolic process"/>
    <property type="evidence" value="ECO:0007669"/>
    <property type="project" value="TreeGrafter"/>
</dbReference>
<dbReference type="InterPro" id="IPR001247">
    <property type="entry name" value="ExoRNase_PH_dom1"/>
</dbReference>
<dbReference type="InterPro" id="IPR033100">
    <property type="entry name" value="Rrp45"/>
</dbReference>
<dbReference type="Proteomes" id="UP000189704">
    <property type="component" value="Unplaced"/>
</dbReference>